<dbReference type="SUPFAM" id="SSF52540">
    <property type="entry name" value="P-loop containing nucleoside triphosphate hydrolases"/>
    <property type="match status" value="1"/>
</dbReference>
<dbReference type="Gene3D" id="3.40.50.300">
    <property type="entry name" value="P-loop containing nucleotide triphosphate hydrolases"/>
    <property type="match status" value="1"/>
</dbReference>
<evidence type="ECO:0000259" key="11">
    <source>
        <dbReference type="Pfam" id="PF01883"/>
    </source>
</evidence>
<name>A0A5C4XRL1_9HYPH</name>
<evidence type="ECO:0000313" key="12">
    <source>
        <dbReference type="EMBL" id="TNM65958.1"/>
    </source>
</evidence>
<dbReference type="HAMAP" id="MF_02040">
    <property type="entry name" value="Mrp_NBP35"/>
    <property type="match status" value="1"/>
</dbReference>
<dbReference type="InterPro" id="IPR002744">
    <property type="entry name" value="MIP18-like"/>
</dbReference>
<comment type="function">
    <text evidence="9">Binds and transfers iron-sulfur (Fe-S) clusters to target apoproteins. Can hydrolyze ATP.</text>
</comment>
<sequence length="382" mass="40301">MPDVTKDQVLAALGKVRSPDLESDLISRGLVSDVFISDSKVYFSITVPAEKAQELEPLRLAAEKAVTAVPGVKGALVTLTADRKASSAPQSAPAPQPHGHSHAPAGGQPRGPANVKAGVPGVGAIIAVASGKGGVGKSTTAVNFALALHANGLRVGILDADIYGPSVPRLLKISGRPEQIDGRLIKPKENYGLKAMSMGFLVDEETAMIWRGPMVQSALLQMLREVAWGDLDVLVVDMPPGTGDVQLTMAQQVPLAGAVIVSTPQDLALIDARKAVTMFGKVEIPILGIVENMSYFLAPDTGKRYDIFGHGGARAEAERIGVPFLGEVPLTMDIRERSDLGTPIVHADPHSEISAIYRDIAANVWSQVSQGTRRKAPSIVFE</sequence>
<dbReference type="Proteomes" id="UP000311605">
    <property type="component" value="Unassembled WGS sequence"/>
</dbReference>
<dbReference type="PANTHER" id="PTHR42961:SF2">
    <property type="entry name" value="IRON-SULFUR PROTEIN NUBPL"/>
    <property type="match status" value="1"/>
</dbReference>
<dbReference type="RefSeq" id="WP_139674752.1">
    <property type="nucleotide sequence ID" value="NZ_VDMN01000001.1"/>
</dbReference>
<evidence type="ECO:0000256" key="5">
    <source>
        <dbReference type="ARBA" id="ARBA00022840"/>
    </source>
</evidence>
<dbReference type="InterPro" id="IPR027417">
    <property type="entry name" value="P-loop_NTPase"/>
</dbReference>
<keyword evidence="5 9" id="KW-0067">ATP-binding</keyword>
<evidence type="ECO:0000256" key="4">
    <source>
        <dbReference type="ARBA" id="ARBA00022741"/>
    </source>
</evidence>
<evidence type="ECO:0000313" key="13">
    <source>
        <dbReference type="Proteomes" id="UP000311605"/>
    </source>
</evidence>
<dbReference type="GO" id="GO:0140663">
    <property type="term" value="F:ATP-dependent FeS chaperone activity"/>
    <property type="evidence" value="ECO:0007669"/>
    <property type="project" value="InterPro"/>
</dbReference>
<evidence type="ECO:0000256" key="8">
    <source>
        <dbReference type="ARBA" id="ARBA00024036"/>
    </source>
</evidence>
<feature type="binding site" evidence="9">
    <location>
        <begin position="131"/>
        <end position="138"/>
    </location>
    <ligand>
        <name>ATP</name>
        <dbReference type="ChEBI" id="CHEBI:30616"/>
    </ligand>
</feature>
<reference evidence="12 13" key="1">
    <citation type="submission" date="2019-06" db="EMBL/GenBank/DDBJ databases">
        <title>The draft genome of Rhizobium smilacinae PTYR-5.</title>
        <authorList>
            <person name="Liu L."/>
            <person name="Li L."/>
            <person name="Zhang X."/>
        </authorList>
    </citation>
    <scope>NUCLEOTIDE SEQUENCE [LARGE SCALE GENOMIC DNA]</scope>
    <source>
        <strain evidence="12 13">PTYR-5</strain>
    </source>
</reference>
<feature type="domain" description="MIP18 family-like" evidence="11">
    <location>
        <begin position="6"/>
        <end position="76"/>
    </location>
</feature>
<evidence type="ECO:0000256" key="2">
    <source>
        <dbReference type="ARBA" id="ARBA00008205"/>
    </source>
</evidence>
<keyword evidence="3 9" id="KW-0479">Metal-binding</keyword>
<dbReference type="GO" id="GO:0016887">
    <property type="term" value="F:ATP hydrolysis activity"/>
    <property type="evidence" value="ECO:0007669"/>
    <property type="project" value="UniProtKB-UniRule"/>
</dbReference>
<keyword evidence="6 9" id="KW-0408">Iron</keyword>
<dbReference type="SUPFAM" id="SSF117916">
    <property type="entry name" value="Fe-S cluster assembly (FSCA) domain-like"/>
    <property type="match status" value="1"/>
</dbReference>
<dbReference type="Gene3D" id="3.30.300.130">
    <property type="entry name" value="Fe-S cluster assembly (FSCA)"/>
    <property type="match status" value="1"/>
</dbReference>
<evidence type="ECO:0000256" key="6">
    <source>
        <dbReference type="ARBA" id="ARBA00023004"/>
    </source>
</evidence>
<proteinExistence type="inferred from homology"/>
<keyword evidence="7 9" id="KW-0411">Iron-sulfur</keyword>
<dbReference type="Pfam" id="PF01883">
    <property type="entry name" value="FeS_assembly_P"/>
    <property type="match status" value="1"/>
</dbReference>
<comment type="similarity">
    <text evidence="1">In the N-terminal section; belongs to the MIP18 family.</text>
</comment>
<dbReference type="OrthoDB" id="9809679at2"/>
<comment type="caution">
    <text evidence="12">The sequence shown here is derived from an EMBL/GenBank/DDBJ whole genome shotgun (WGS) entry which is preliminary data.</text>
</comment>
<accession>A0A5C4XRL1</accession>
<dbReference type="GO" id="GO:0051539">
    <property type="term" value="F:4 iron, 4 sulfur cluster binding"/>
    <property type="evidence" value="ECO:0007669"/>
    <property type="project" value="TreeGrafter"/>
</dbReference>
<keyword evidence="9" id="KW-0378">Hydrolase</keyword>
<dbReference type="AlphaFoldDB" id="A0A5C4XRL1"/>
<dbReference type="InterPro" id="IPR044304">
    <property type="entry name" value="NUBPL-like"/>
</dbReference>
<dbReference type="CDD" id="cd02037">
    <property type="entry name" value="Mrp_NBP35"/>
    <property type="match status" value="1"/>
</dbReference>
<dbReference type="GO" id="GO:0016226">
    <property type="term" value="P:iron-sulfur cluster assembly"/>
    <property type="evidence" value="ECO:0007669"/>
    <property type="project" value="InterPro"/>
</dbReference>
<keyword evidence="4 9" id="KW-0547">Nucleotide-binding</keyword>
<dbReference type="Pfam" id="PF10609">
    <property type="entry name" value="ParA"/>
    <property type="match status" value="1"/>
</dbReference>
<dbReference type="InterPro" id="IPR000808">
    <property type="entry name" value="Mrp-like_CS"/>
</dbReference>
<organism evidence="12 13">
    <name type="scientific">Aliirhizobium smilacinae</name>
    <dbReference type="NCBI Taxonomy" id="1395944"/>
    <lineage>
        <taxon>Bacteria</taxon>
        <taxon>Pseudomonadati</taxon>
        <taxon>Pseudomonadota</taxon>
        <taxon>Alphaproteobacteria</taxon>
        <taxon>Hyphomicrobiales</taxon>
        <taxon>Rhizobiaceae</taxon>
        <taxon>Aliirhizobium</taxon>
    </lineage>
</organism>
<dbReference type="GO" id="GO:0005524">
    <property type="term" value="F:ATP binding"/>
    <property type="evidence" value="ECO:0007669"/>
    <property type="project" value="UniProtKB-UniRule"/>
</dbReference>
<feature type="region of interest" description="Disordered" evidence="10">
    <location>
        <begin position="83"/>
        <end position="114"/>
    </location>
</feature>
<keyword evidence="13" id="KW-1185">Reference proteome</keyword>
<dbReference type="InterPro" id="IPR034904">
    <property type="entry name" value="FSCA_dom_sf"/>
</dbReference>
<comment type="similarity">
    <text evidence="8 9">Belongs to the Mrp/NBP35 ATP-binding proteins family.</text>
</comment>
<evidence type="ECO:0000256" key="3">
    <source>
        <dbReference type="ARBA" id="ARBA00022723"/>
    </source>
</evidence>
<dbReference type="PROSITE" id="PS01215">
    <property type="entry name" value="MRP"/>
    <property type="match status" value="1"/>
</dbReference>
<dbReference type="FunFam" id="3.40.50.300:FF:000418">
    <property type="entry name" value="Iron-sulfur cluster carrier protein"/>
    <property type="match status" value="1"/>
</dbReference>
<protein>
    <recommendedName>
        <fullName evidence="9">Iron-sulfur cluster carrier protein</fullName>
    </recommendedName>
</protein>
<comment type="subunit">
    <text evidence="9">Homodimer.</text>
</comment>
<dbReference type="InterPro" id="IPR019591">
    <property type="entry name" value="Mrp/NBP35_ATP-bd"/>
</dbReference>
<dbReference type="PANTHER" id="PTHR42961">
    <property type="entry name" value="IRON-SULFUR PROTEIN NUBPL"/>
    <property type="match status" value="1"/>
</dbReference>
<gene>
    <name evidence="12" type="ORF">FHP24_06960</name>
</gene>
<evidence type="ECO:0000256" key="7">
    <source>
        <dbReference type="ARBA" id="ARBA00023014"/>
    </source>
</evidence>
<dbReference type="InterPro" id="IPR033756">
    <property type="entry name" value="YlxH/NBP35"/>
</dbReference>
<evidence type="ECO:0000256" key="9">
    <source>
        <dbReference type="HAMAP-Rule" id="MF_02040"/>
    </source>
</evidence>
<dbReference type="EMBL" id="VDMN01000001">
    <property type="protein sequence ID" value="TNM65958.1"/>
    <property type="molecule type" value="Genomic_DNA"/>
</dbReference>
<evidence type="ECO:0000256" key="1">
    <source>
        <dbReference type="ARBA" id="ARBA00007352"/>
    </source>
</evidence>
<dbReference type="GO" id="GO:0046872">
    <property type="term" value="F:metal ion binding"/>
    <property type="evidence" value="ECO:0007669"/>
    <property type="project" value="UniProtKB-KW"/>
</dbReference>
<comment type="similarity">
    <text evidence="2">In the C-terminal section; belongs to the Mrp/NBP35 ATP-binding proteins family.</text>
</comment>
<evidence type="ECO:0000256" key="10">
    <source>
        <dbReference type="SAM" id="MobiDB-lite"/>
    </source>
</evidence>